<evidence type="ECO:0000256" key="3">
    <source>
        <dbReference type="ARBA" id="ARBA00023295"/>
    </source>
</evidence>
<dbReference type="GO" id="GO:0004553">
    <property type="term" value="F:hydrolase activity, hydrolyzing O-glycosyl compounds"/>
    <property type="evidence" value="ECO:0007669"/>
    <property type="project" value="InterPro"/>
</dbReference>
<accession>A0A0K9NPW9</accession>
<proteinExistence type="inferred from homology"/>
<feature type="transmembrane region" description="Helical" evidence="5">
    <location>
        <begin position="367"/>
        <end position="388"/>
    </location>
</feature>
<keyword evidence="3" id="KW-0326">Glycosidase</keyword>
<dbReference type="SUPFAM" id="SSF51445">
    <property type="entry name" value="(Trans)glycosidases"/>
    <property type="match status" value="1"/>
</dbReference>
<feature type="chain" id="PRO_5005527255" evidence="6">
    <location>
        <begin position="21"/>
        <end position="389"/>
    </location>
</feature>
<keyword evidence="6" id="KW-0732">Signal</keyword>
<sequence>MEIFLCLAVSLLFLFRPSTGQGLVGVSLRATNHYIEQGKTIELINMMKIPRVRVIDPTTEFISSLIGSGVIVSLSVEDEDTLTLIGTNKTAACDYVRNLIASSGRSVNISSISIGDEIIVKKPKLIKTVLKGVENVRESLEGLGLPGVVVSTSHSYDMIDGVFPPSASTFSPKYLSEITTALKILNRTNTPFQIELYPYEIYKAGKVAEANIKYTMFEVDVKDESIYIDPATGLRYASVLDMMIDSTFSALAKAGYGNMGLEITGTGWPNWNPDIDGLTTEENDFMSGEYNQRVINFVNSRPGTPLRPYESISVYLNGLVNDDPVEASSETAITYRSFMGIVTNYFKHRYNMNWSVVKVPPVIGGGAAGPSATFFLCFFLSIFFFFLLL</sequence>
<dbReference type="InterPro" id="IPR017853">
    <property type="entry name" value="GH"/>
</dbReference>
<keyword evidence="5" id="KW-0812">Transmembrane</keyword>
<evidence type="ECO:0000256" key="4">
    <source>
        <dbReference type="RuleBase" id="RU004335"/>
    </source>
</evidence>
<dbReference type="Proteomes" id="UP000036987">
    <property type="component" value="Unassembled WGS sequence"/>
</dbReference>
<gene>
    <name evidence="7" type="ORF">ZOSMA_738G00010</name>
</gene>
<dbReference type="InterPro" id="IPR000490">
    <property type="entry name" value="Glyco_hydro_17"/>
</dbReference>
<dbReference type="Pfam" id="PF00332">
    <property type="entry name" value="Glyco_hydro_17"/>
    <property type="match status" value="1"/>
</dbReference>
<organism evidence="7 8">
    <name type="scientific">Zostera marina</name>
    <name type="common">Eelgrass</name>
    <dbReference type="NCBI Taxonomy" id="29655"/>
    <lineage>
        <taxon>Eukaryota</taxon>
        <taxon>Viridiplantae</taxon>
        <taxon>Streptophyta</taxon>
        <taxon>Embryophyta</taxon>
        <taxon>Tracheophyta</taxon>
        <taxon>Spermatophyta</taxon>
        <taxon>Magnoliopsida</taxon>
        <taxon>Liliopsida</taxon>
        <taxon>Zosteraceae</taxon>
        <taxon>Zostera</taxon>
    </lineage>
</organism>
<name>A0A0K9NPW9_ZOSMR</name>
<comment type="caution">
    <text evidence="7">The sequence shown here is derived from an EMBL/GenBank/DDBJ whole genome shotgun (WGS) entry which is preliminary data.</text>
</comment>
<protein>
    <submittedName>
        <fullName evidence="7">Beta-1,3-endoglucanase, family GH17</fullName>
    </submittedName>
</protein>
<evidence type="ECO:0000256" key="5">
    <source>
        <dbReference type="SAM" id="Phobius"/>
    </source>
</evidence>
<keyword evidence="8" id="KW-1185">Reference proteome</keyword>
<evidence type="ECO:0000256" key="2">
    <source>
        <dbReference type="ARBA" id="ARBA00022801"/>
    </source>
</evidence>
<keyword evidence="5" id="KW-0472">Membrane</keyword>
<dbReference type="GO" id="GO:0005975">
    <property type="term" value="P:carbohydrate metabolic process"/>
    <property type="evidence" value="ECO:0007669"/>
    <property type="project" value="InterPro"/>
</dbReference>
<reference evidence="8" key="1">
    <citation type="journal article" date="2016" name="Nature">
        <title>The genome of the seagrass Zostera marina reveals angiosperm adaptation to the sea.</title>
        <authorList>
            <person name="Olsen J.L."/>
            <person name="Rouze P."/>
            <person name="Verhelst B."/>
            <person name="Lin Y.-C."/>
            <person name="Bayer T."/>
            <person name="Collen J."/>
            <person name="Dattolo E."/>
            <person name="De Paoli E."/>
            <person name="Dittami S."/>
            <person name="Maumus F."/>
            <person name="Michel G."/>
            <person name="Kersting A."/>
            <person name="Lauritano C."/>
            <person name="Lohaus R."/>
            <person name="Toepel M."/>
            <person name="Tonon T."/>
            <person name="Vanneste K."/>
            <person name="Amirebrahimi M."/>
            <person name="Brakel J."/>
            <person name="Bostroem C."/>
            <person name="Chovatia M."/>
            <person name="Grimwood J."/>
            <person name="Jenkins J.W."/>
            <person name="Jueterbock A."/>
            <person name="Mraz A."/>
            <person name="Stam W.T."/>
            <person name="Tice H."/>
            <person name="Bornberg-Bauer E."/>
            <person name="Green P.J."/>
            <person name="Pearson G.A."/>
            <person name="Procaccini G."/>
            <person name="Duarte C.M."/>
            <person name="Schmutz J."/>
            <person name="Reusch T.B.H."/>
            <person name="Van de Peer Y."/>
        </authorList>
    </citation>
    <scope>NUCLEOTIDE SEQUENCE [LARGE SCALE GENOMIC DNA]</scope>
    <source>
        <strain evidence="8">cv. Finnish</strain>
    </source>
</reference>
<dbReference type="InterPro" id="IPR044965">
    <property type="entry name" value="Glyco_hydro_17_plant"/>
</dbReference>
<keyword evidence="2" id="KW-0378">Hydrolase</keyword>
<evidence type="ECO:0000313" key="7">
    <source>
        <dbReference type="EMBL" id="KMZ58816.1"/>
    </source>
</evidence>
<feature type="signal peptide" evidence="6">
    <location>
        <begin position="1"/>
        <end position="20"/>
    </location>
</feature>
<keyword evidence="5" id="KW-1133">Transmembrane helix</keyword>
<dbReference type="PANTHER" id="PTHR32227">
    <property type="entry name" value="GLUCAN ENDO-1,3-BETA-GLUCOSIDASE BG1-RELATED-RELATED"/>
    <property type="match status" value="1"/>
</dbReference>
<comment type="similarity">
    <text evidence="1 4">Belongs to the glycosyl hydrolase 17 family.</text>
</comment>
<dbReference type="EMBL" id="LFYR01001877">
    <property type="protein sequence ID" value="KMZ58816.1"/>
    <property type="molecule type" value="Genomic_DNA"/>
</dbReference>
<evidence type="ECO:0000256" key="1">
    <source>
        <dbReference type="ARBA" id="ARBA00008773"/>
    </source>
</evidence>
<evidence type="ECO:0000256" key="6">
    <source>
        <dbReference type="SAM" id="SignalP"/>
    </source>
</evidence>
<dbReference type="Gene3D" id="3.20.20.80">
    <property type="entry name" value="Glycosidases"/>
    <property type="match status" value="1"/>
</dbReference>
<dbReference type="AlphaFoldDB" id="A0A0K9NPW9"/>
<evidence type="ECO:0000313" key="8">
    <source>
        <dbReference type="Proteomes" id="UP000036987"/>
    </source>
</evidence>